<dbReference type="STRING" id="1123357.SAMN02745244_00676"/>
<evidence type="ECO:0000256" key="2">
    <source>
        <dbReference type="ARBA" id="ARBA00023125"/>
    </source>
</evidence>
<dbReference type="Proteomes" id="UP000184512">
    <property type="component" value="Unassembled WGS sequence"/>
</dbReference>
<dbReference type="AlphaFoldDB" id="A0A1M6CFG2"/>
<evidence type="ECO:0000256" key="3">
    <source>
        <dbReference type="ARBA" id="ARBA00023163"/>
    </source>
</evidence>
<dbReference type="SMART" id="SM00342">
    <property type="entry name" value="HTH_ARAC"/>
    <property type="match status" value="1"/>
</dbReference>
<feature type="domain" description="HTH araC/xylS-type" evidence="4">
    <location>
        <begin position="202"/>
        <end position="300"/>
    </location>
</feature>
<evidence type="ECO:0000256" key="1">
    <source>
        <dbReference type="ARBA" id="ARBA00023015"/>
    </source>
</evidence>
<proteinExistence type="predicted"/>
<dbReference type="GO" id="GO:0043565">
    <property type="term" value="F:sequence-specific DNA binding"/>
    <property type="evidence" value="ECO:0007669"/>
    <property type="project" value="InterPro"/>
</dbReference>
<accession>A0A1M6CFG2</accession>
<dbReference type="PANTHER" id="PTHR46796">
    <property type="entry name" value="HTH-TYPE TRANSCRIPTIONAL ACTIVATOR RHAS-RELATED"/>
    <property type="match status" value="1"/>
</dbReference>
<dbReference type="InterPro" id="IPR050204">
    <property type="entry name" value="AraC_XylS_family_regulators"/>
</dbReference>
<dbReference type="PANTHER" id="PTHR46796:SF13">
    <property type="entry name" value="HTH-TYPE TRANSCRIPTIONAL ACTIVATOR RHAS"/>
    <property type="match status" value="1"/>
</dbReference>
<evidence type="ECO:0000259" key="4">
    <source>
        <dbReference type="PROSITE" id="PS01124"/>
    </source>
</evidence>
<evidence type="ECO:0000313" key="6">
    <source>
        <dbReference type="Proteomes" id="UP000184512"/>
    </source>
</evidence>
<dbReference type="Gene3D" id="1.10.10.60">
    <property type="entry name" value="Homeodomain-like"/>
    <property type="match status" value="2"/>
</dbReference>
<dbReference type="OrthoDB" id="186135at2"/>
<dbReference type="SUPFAM" id="SSF46689">
    <property type="entry name" value="Homeodomain-like"/>
    <property type="match status" value="2"/>
</dbReference>
<dbReference type="PROSITE" id="PS01124">
    <property type="entry name" value="HTH_ARAC_FAMILY_2"/>
    <property type="match status" value="1"/>
</dbReference>
<protein>
    <submittedName>
        <fullName evidence="5">AraC-type DNA-binding protein</fullName>
    </submittedName>
</protein>
<keyword evidence="6" id="KW-1185">Reference proteome</keyword>
<dbReference type="InterPro" id="IPR009057">
    <property type="entry name" value="Homeodomain-like_sf"/>
</dbReference>
<keyword evidence="2 5" id="KW-0238">DNA-binding</keyword>
<dbReference type="Pfam" id="PF12833">
    <property type="entry name" value="HTH_18"/>
    <property type="match status" value="1"/>
</dbReference>
<sequence>MSEPLRVGSDYWPVWACTYAGSRPIGPAALDCVRVIVIRSGSALLVGELGQRLVKTGDVVLLAANVLCGSEPEGHITLTTIHADTDYVIDQVYWQHAGLVRDRLDAQDFAATIYAEPAQVLSLGERQAEALTTWLDEMVALSAERPVARYFFRMQALWFSIAHVIAPFIKASPVRISAARPSHVRPTLPRERRFAPIREEARRVAELLRTSPERRWTLAALAMEVHLSAAQLGRVFVDAFGKTPLAFLTMVRAERLARYLRETDLTVTEAMWRVGWRSRSHGTELFRQYVGLTPGAYRRRQGSCGRN</sequence>
<keyword evidence="1" id="KW-0805">Transcription regulation</keyword>
<dbReference type="GO" id="GO:0003700">
    <property type="term" value="F:DNA-binding transcription factor activity"/>
    <property type="evidence" value="ECO:0007669"/>
    <property type="project" value="InterPro"/>
</dbReference>
<dbReference type="EMBL" id="FQZG01000009">
    <property type="protein sequence ID" value="SHI59438.1"/>
    <property type="molecule type" value="Genomic_DNA"/>
</dbReference>
<name>A0A1M6CFG2_9ACTN</name>
<gene>
    <name evidence="5" type="ORF">SAMN02745244_00676</name>
</gene>
<evidence type="ECO:0000313" key="5">
    <source>
        <dbReference type="EMBL" id="SHI59438.1"/>
    </source>
</evidence>
<dbReference type="InterPro" id="IPR018060">
    <property type="entry name" value="HTH_AraC"/>
</dbReference>
<keyword evidence="3" id="KW-0804">Transcription</keyword>
<organism evidence="5 6">
    <name type="scientific">Tessaracoccus bendigoensis DSM 12906</name>
    <dbReference type="NCBI Taxonomy" id="1123357"/>
    <lineage>
        <taxon>Bacteria</taxon>
        <taxon>Bacillati</taxon>
        <taxon>Actinomycetota</taxon>
        <taxon>Actinomycetes</taxon>
        <taxon>Propionibacteriales</taxon>
        <taxon>Propionibacteriaceae</taxon>
        <taxon>Tessaracoccus</taxon>
    </lineage>
</organism>
<reference evidence="5 6" key="1">
    <citation type="submission" date="2016-11" db="EMBL/GenBank/DDBJ databases">
        <authorList>
            <person name="Jaros S."/>
            <person name="Januszkiewicz K."/>
            <person name="Wedrychowicz H."/>
        </authorList>
    </citation>
    <scope>NUCLEOTIDE SEQUENCE [LARGE SCALE GENOMIC DNA]</scope>
    <source>
        <strain evidence="5 6">DSM 12906</strain>
    </source>
</reference>